<comment type="caution">
    <text evidence="2">The sequence shown here is derived from an EMBL/GenBank/DDBJ whole genome shotgun (WGS) entry which is preliminary data.</text>
</comment>
<sequence length="95" mass="10300">MAPRLVFLFPLLIQHIYLRHTHPPRRYPSSLITHHTSSLQAFFSKLHSSHATTTMIGLRITSIISLLGLSMASSLATGNNGTNGGDGGYDPTNGQ</sequence>
<name>A0A9P8VD84_9PEZI</name>
<dbReference type="Proteomes" id="UP000770015">
    <property type="component" value="Unassembled WGS sequence"/>
</dbReference>
<accession>A0A9P8VD84</accession>
<evidence type="ECO:0000313" key="3">
    <source>
        <dbReference type="Proteomes" id="UP000770015"/>
    </source>
</evidence>
<keyword evidence="3" id="KW-1185">Reference proteome</keyword>
<gene>
    <name evidence="2" type="ORF">F5X68DRAFT_10895</name>
</gene>
<dbReference type="EMBL" id="JAGSXJ010000011">
    <property type="protein sequence ID" value="KAH6687463.1"/>
    <property type="molecule type" value="Genomic_DNA"/>
</dbReference>
<feature type="signal peptide" evidence="1">
    <location>
        <begin position="1"/>
        <end position="18"/>
    </location>
</feature>
<evidence type="ECO:0000256" key="1">
    <source>
        <dbReference type="SAM" id="SignalP"/>
    </source>
</evidence>
<proteinExistence type="predicted"/>
<reference evidence="2" key="1">
    <citation type="journal article" date="2021" name="Nat. Commun.">
        <title>Genetic determinants of endophytism in the Arabidopsis root mycobiome.</title>
        <authorList>
            <person name="Mesny F."/>
            <person name="Miyauchi S."/>
            <person name="Thiergart T."/>
            <person name="Pickel B."/>
            <person name="Atanasova L."/>
            <person name="Karlsson M."/>
            <person name="Huettel B."/>
            <person name="Barry K.W."/>
            <person name="Haridas S."/>
            <person name="Chen C."/>
            <person name="Bauer D."/>
            <person name="Andreopoulos W."/>
            <person name="Pangilinan J."/>
            <person name="LaButti K."/>
            <person name="Riley R."/>
            <person name="Lipzen A."/>
            <person name="Clum A."/>
            <person name="Drula E."/>
            <person name="Henrissat B."/>
            <person name="Kohler A."/>
            <person name="Grigoriev I.V."/>
            <person name="Martin F.M."/>
            <person name="Hacquard S."/>
        </authorList>
    </citation>
    <scope>NUCLEOTIDE SEQUENCE</scope>
    <source>
        <strain evidence="2">MPI-SDFR-AT-0117</strain>
    </source>
</reference>
<evidence type="ECO:0000313" key="2">
    <source>
        <dbReference type="EMBL" id="KAH6687463.1"/>
    </source>
</evidence>
<organism evidence="2 3">
    <name type="scientific">Plectosphaerella plurivora</name>
    <dbReference type="NCBI Taxonomy" id="936078"/>
    <lineage>
        <taxon>Eukaryota</taxon>
        <taxon>Fungi</taxon>
        <taxon>Dikarya</taxon>
        <taxon>Ascomycota</taxon>
        <taxon>Pezizomycotina</taxon>
        <taxon>Sordariomycetes</taxon>
        <taxon>Hypocreomycetidae</taxon>
        <taxon>Glomerellales</taxon>
        <taxon>Plectosphaerellaceae</taxon>
        <taxon>Plectosphaerella</taxon>
    </lineage>
</organism>
<protein>
    <submittedName>
        <fullName evidence="2">Uncharacterized protein</fullName>
    </submittedName>
</protein>
<feature type="chain" id="PRO_5040503520" evidence="1">
    <location>
        <begin position="19"/>
        <end position="95"/>
    </location>
</feature>
<dbReference type="AlphaFoldDB" id="A0A9P8VD84"/>
<keyword evidence="1" id="KW-0732">Signal</keyword>